<organism evidence="3 4">
    <name type="scientific">Formimonas warabiya</name>
    <dbReference type="NCBI Taxonomy" id="1761012"/>
    <lineage>
        <taxon>Bacteria</taxon>
        <taxon>Bacillati</taxon>
        <taxon>Bacillota</taxon>
        <taxon>Clostridia</taxon>
        <taxon>Eubacteriales</taxon>
        <taxon>Peptococcaceae</taxon>
        <taxon>Candidatus Formimonas</taxon>
    </lineage>
</organism>
<proteinExistence type="predicted"/>
<dbReference type="Pfam" id="PF01970">
    <property type="entry name" value="TctA"/>
    <property type="match status" value="1"/>
</dbReference>
<dbReference type="Proteomes" id="UP000323521">
    <property type="component" value="Chromosome"/>
</dbReference>
<evidence type="ECO:0000313" key="4">
    <source>
        <dbReference type="Proteomes" id="UP000323521"/>
    </source>
</evidence>
<evidence type="ECO:0000256" key="1">
    <source>
        <dbReference type="SAM" id="Phobius"/>
    </source>
</evidence>
<protein>
    <recommendedName>
        <fullName evidence="2">DUF112 domain-containing protein</fullName>
    </recommendedName>
</protein>
<feature type="transmembrane region" description="Helical" evidence="1">
    <location>
        <begin position="108"/>
        <end position="131"/>
    </location>
</feature>
<keyword evidence="1" id="KW-0472">Membrane</keyword>
<feature type="transmembrane region" description="Helical" evidence="1">
    <location>
        <begin position="457"/>
        <end position="481"/>
    </location>
</feature>
<reference evidence="3 4" key="1">
    <citation type="submission" date="2016-10" db="EMBL/GenBank/DDBJ databases">
        <title>Complete Genome Sequence of Peptococcaceae strain DCMF.</title>
        <authorList>
            <person name="Edwards R.J."/>
            <person name="Holland S.I."/>
            <person name="Deshpande N.P."/>
            <person name="Wong Y.K."/>
            <person name="Ertan H."/>
            <person name="Manefield M."/>
            <person name="Russell T.L."/>
            <person name="Lee M.J."/>
        </authorList>
    </citation>
    <scope>NUCLEOTIDE SEQUENCE [LARGE SCALE GENOMIC DNA]</scope>
    <source>
        <strain evidence="3 4">DCMF</strain>
    </source>
</reference>
<evidence type="ECO:0000313" key="3">
    <source>
        <dbReference type="EMBL" id="ATW23480.1"/>
    </source>
</evidence>
<feature type="transmembrane region" description="Helical" evidence="1">
    <location>
        <begin position="253"/>
        <end position="274"/>
    </location>
</feature>
<dbReference type="OrthoDB" id="9781349at2"/>
<feature type="transmembrane region" description="Helical" evidence="1">
    <location>
        <begin position="167"/>
        <end position="185"/>
    </location>
</feature>
<feature type="transmembrane region" description="Helical" evidence="1">
    <location>
        <begin position="406"/>
        <end position="421"/>
    </location>
</feature>
<sequence>MLENLLTGLSLAMQWEQLLAIVVGAIAGYFVGIVPGLGSATGVAIIVPFTFGLDPLVSLAMLTALYGAAEYGGSVTAILLNIPGEASAAATCFDGYALSEKGFPGKALGISITASGFAGVIGTIGLVALSAPLAKFALAFDSAEYFMLALFGITVVGALSGENLLKGFISVFFGLLLTSVGIDQITGQIRYASMPEIFDGIPFIVALIGLFGISEILISLEEKQEKGGLRTVGQLPSLKETIHCLPAMTRGSIIGFLLGIFPGAGKAVASFIAYNEEKRASRYPEKFGTGVLEGVAAPEAANNSVVGGAFVPLLSLGIPGSGTAAVILAAFLIHGLQPGPSLFTKHPDIVYGLFACLLIGNIVMVMMGLGLAGQWGKLTLIPKNILLPIVMVICVIGAYTVTNNMVAIWIALIFGIIGYFFRRVDIPVAPIVLALVLGSMIESSFRRALVSSVGDYSIFFTRPISLVLFLLTVLSIVSTFLRLRKQRSREKDGGES</sequence>
<feature type="transmembrane region" description="Helical" evidence="1">
    <location>
        <begin position="143"/>
        <end position="161"/>
    </location>
</feature>
<accession>A0A3G1KM21</accession>
<dbReference type="AlphaFoldDB" id="A0A3G1KM21"/>
<keyword evidence="1" id="KW-1133">Transmembrane helix</keyword>
<feature type="transmembrane region" description="Helical" evidence="1">
    <location>
        <begin position="313"/>
        <end position="337"/>
    </location>
</feature>
<feature type="transmembrane region" description="Helical" evidence="1">
    <location>
        <begin position="428"/>
        <end position="445"/>
    </location>
</feature>
<dbReference type="RefSeq" id="WP_148132620.1">
    <property type="nucleotide sequence ID" value="NZ_CP017634.1"/>
</dbReference>
<feature type="transmembrane region" description="Helical" evidence="1">
    <location>
        <begin position="384"/>
        <end position="400"/>
    </location>
</feature>
<dbReference type="KEGG" id="fwa:DCMF_00515"/>
<keyword evidence="4" id="KW-1185">Reference proteome</keyword>
<evidence type="ECO:0000259" key="2">
    <source>
        <dbReference type="Pfam" id="PF01970"/>
    </source>
</evidence>
<dbReference type="InterPro" id="IPR002823">
    <property type="entry name" value="DUF112_TM"/>
</dbReference>
<dbReference type="EMBL" id="CP017634">
    <property type="protein sequence ID" value="ATW23480.1"/>
    <property type="molecule type" value="Genomic_DNA"/>
</dbReference>
<gene>
    <name evidence="3" type="ORF">DCMF_00515</name>
</gene>
<dbReference type="PANTHER" id="PTHR35342:SF5">
    <property type="entry name" value="TRICARBOXYLIC TRANSPORT PROTEIN"/>
    <property type="match status" value="1"/>
</dbReference>
<feature type="transmembrane region" description="Helical" evidence="1">
    <location>
        <begin position="43"/>
        <end position="66"/>
    </location>
</feature>
<feature type="transmembrane region" description="Helical" evidence="1">
    <location>
        <begin position="349"/>
        <end position="372"/>
    </location>
</feature>
<feature type="domain" description="DUF112" evidence="2">
    <location>
        <begin position="18"/>
        <end position="433"/>
    </location>
</feature>
<feature type="transmembrane region" description="Helical" evidence="1">
    <location>
        <begin position="197"/>
        <end position="220"/>
    </location>
</feature>
<name>A0A3G1KM21_FORW1</name>
<dbReference type="PANTHER" id="PTHR35342">
    <property type="entry name" value="TRICARBOXYLIC TRANSPORT PROTEIN"/>
    <property type="match status" value="1"/>
</dbReference>
<feature type="transmembrane region" description="Helical" evidence="1">
    <location>
        <begin position="12"/>
        <end position="31"/>
    </location>
</feature>
<keyword evidence="1" id="KW-0812">Transmembrane</keyword>